<accession>K0YQE2</accession>
<sequence>MLKQNEKFVKIKLEVHMRVIGQNKKLSTDFVISREKS</sequence>
<keyword evidence="2" id="KW-1185">Reference proteome</keyword>
<dbReference type="HOGENOM" id="CLU_3339025_0_0_11"/>
<evidence type="ECO:0000313" key="2">
    <source>
        <dbReference type="Proteomes" id="UP000006075"/>
    </source>
</evidence>
<protein>
    <submittedName>
        <fullName evidence="1">Uncharacterized protein</fullName>
    </submittedName>
</protein>
<dbReference type="Proteomes" id="UP000006075">
    <property type="component" value="Unassembled WGS sequence"/>
</dbReference>
<organism evidence="1 2">
    <name type="scientific">Winkia neuii BV029A5</name>
    <dbReference type="NCBI Taxonomy" id="888439"/>
    <lineage>
        <taxon>Bacteria</taxon>
        <taxon>Bacillati</taxon>
        <taxon>Actinomycetota</taxon>
        <taxon>Actinomycetes</taxon>
        <taxon>Actinomycetales</taxon>
        <taxon>Actinomycetaceae</taxon>
        <taxon>Winkia</taxon>
    </lineage>
</organism>
<gene>
    <name evidence="1" type="ORF">HMPREF9240_01490</name>
</gene>
<name>K0YQE2_9ACTO</name>
<dbReference type="EMBL" id="AGWP01000007">
    <property type="protein sequence ID" value="EJZ86017.1"/>
    <property type="molecule type" value="Genomic_DNA"/>
</dbReference>
<proteinExistence type="predicted"/>
<dbReference type="PATRIC" id="fig|888439.3.peg.1500"/>
<reference evidence="1 2" key="1">
    <citation type="submission" date="2012-07" db="EMBL/GenBank/DDBJ databases">
        <title>The Genome Sequence of Actinomyces neuii subsp. anitratus BVS029A5.</title>
        <authorList>
            <consortium name="The Broad Institute Genome Sequencing Platform"/>
            <person name="Earl A."/>
            <person name="Ward D."/>
            <person name="Feldgarden M."/>
            <person name="Gevers D."/>
            <person name="Saerens B."/>
            <person name="Vaneechoutte M."/>
            <person name="Walker B."/>
            <person name="Young S.K."/>
            <person name="Zeng Q."/>
            <person name="Gargeya S."/>
            <person name="Fitzgerald M."/>
            <person name="Haas B."/>
            <person name="Abouelleil A."/>
            <person name="Alvarado L."/>
            <person name="Arachchi H.M."/>
            <person name="Berlin A."/>
            <person name="Chapman S.B."/>
            <person name="Goldberg J."/>
            <person name="Griggs A."/>
            <person name="Gujja S."/>
            <person name="Hansen M."/>
            <person name="Howarth C."/>
            <person name="Imamovic A."/>
            <person name="Larimer J."/>
            <person name="McCowen C."/>
            <person name="Montmayeur A."/>
            <person name="Murphy C."/>
            <person name="Neiman D."/>
            <person name="Pearson M."/>
            <person name="Priest M."/>
            <person name="Roberts A."/>
            <person name="Saif S."/>
            <person name="Shea T."/>
            <person name="Sisk P."/>
            <person name="Sykes S."/>
            <person name="Wortman J."/>
            <person name="Nusbaum C."/>
            <person name="Birren B."/>
        </authorList>
    </citation>
    <scope>NUCLEOTIDE SEQUENCE [LARGE SCALE GENOMIC DNA]</scope>
    <source>
        <strain evidence="1 2">BVS029A5</strain>
    </source>
</reference>
<comment type="caution">
    <text evidence="1">The sequence shown here is derived from an EMBL/GenBank/DDBJ whole genome shotgun (WGS) entry which is preliminary data.</text>
</comment>
<dbReference type="AlphaFoldDB" id="K0YQE2"/>
<evidence type="ECO:0000313" key="1">
    <source>
        <dbReference type="EMBL" id="EJZ86017.1"/>
    </source>
</evidence>